<gene>
    <name evidence="2" type="ORF">BLNAU_14010</name>
</gene>
<keyword evidence="3" id="KW-1185">Reference proteome</keyword>
<sequence length="138" mass="15148">MSGHVTIDRPSNDAARGTSLQSLGQRETASSAKFSFSPCPAFSSSESSRRPSRSPLALMKDRAAWKEEKKKPIDPFIWDIGTKAWIISIFPKGLTMTWREKMWMRRGRKSSAERRAASDTSTPYISDDSTSGGGGMGG</sequence>
<reference evidence="2 3" key="1">
    <citation type="journal article" date="2022" name="bioRxiv">
        <title>Genomics of Preaxostyla Flagellates Illuminates Evolutionary Transitions and the Path Towards Mitochondrial Loss.</title>
        <authorList>
            <person name="Novak L.V.F."/>
            <person name="Treitli S.C."/>
            <person name="Pyrih J."/>
            <person name="Halakuc P."/>
            <person name="Pipaliya S.V."/>
            <person name="Vacek V."/>
            <person name="Brzon O."/>
            <person name="Soukal P."/>
            <person name="Eme L."/>
            <person name="Dacks J.B."/>
            <person name="Karnkowska A."/>
            <person name="Elias M."/>
            <person name="Hampl V."/>
        </authorList>
    </citation>
    <scope>NUCLEOTIDE SEQUENCE [LARGE SCALE GENOMIC DNA]</scope>
    <source>
        <strain evidence="2">NAU3</strain>
        <tissue evidence="2">Gut</tissue>
    </source>
</reference>
<feature type="compositionally biased region" description="Polar residues" evidence="1">
    <location>
        <begin position="118"/>
        <end position="130"/>
    </location>
</feature>
<dbReference type="EMBL" id="JARBJD010000125">
    <property type="protein sequence ID" value="KAK2951049.1"/>
    <property type="molecule type" value="Genomic_DNA"/>
</dbReference>
<feature type="compositionally biased region" description="Basic and acidic residues" evidence="1">
    <location>
        <begin position="1"/>
        <end position="11"/>
    </location>
</feature>
<feature type="compositionally biased region" description="Low complexity" evidence="1">
    <location>
        <begin position="29"/>
        <end position="46"/>
    </location>
</feature>
<accession>A0ABQ9XH78</accession>
<comment type="caution">
    <text evidence="2">The sequence shown here is derived from an EMBL/GenBank/DDBJ whole genome shotgun (WGS) entry which is preliminary data.</text>
</comment>
<dbReference type="Proteomes" id="UP001281761">
    <property type="component" value="Unassembled WGS sequence"/>
</dbReference>
<name>A0ABQ9XH78_9EUKA</name>
<evidence type="ECO:0000313" key="2">
    <source>
        <dbReference type="EMBL" id="KAK2951049.1"/>
    </source>
</evidence>
<proteinExistence type="predicted"/>
<feature type="region of interest" description="Disordered" evidence="1">
    <location>
        <begin position="105"/>
        <end position="138"/>
    </location>
</feature>
<feature type="compositionally biased region" description="Polar residues" evidence="1">
    <location>
        <begin position="18"/>
        <end position="28"/>
    </location>
</feature>
<evidence type="ECO:0000313" key="3">
    <source>
        <dbReference type="Proteomes" id="UP001281761"/>
    </source>
</evidence>
<evidence type="ECO:0000256" key="1">
    <source>
        <dbReference type="SAM" id="MobiDB-lite"/>
    </source>
</evidence>
<organism evidence="2 3">
    <name type="scientific">Blattamonas nauphoetae</name>
    <dbReference type="NCBI Taxonomy" id="2049346"/>
    <lineage>
        <taxon>Eukaryota</taxon>
        <taxon>Metamonada</taxon>
        <taxon>Preaxostyla</taxon>
        <taxon>Oxymonadida</taxon>
        <taxon>Blattamonas</taxon>
    </lineage>
</organism>
<feature type="region of interest" description="Disordered" evidence="1">
    <location>
        <begin position="1"/>
        <end position="56"/>
    </location>
</feature>
<protein>
    <submittedName>
        <fullName evidence="2">Uncharacterized protein</fullName>
    </submittedName>
</protein>